<dbReference type="Proteomes" id="UP001164250">
    <property type="component" value="Chromosome 4"/>
</dbReference>
<sequence length="176" mass="19331">MGKIRREVVLCFMAFLWFRTTVNGLLSAKGVNYEVQALMGIKNSLHDPHGVLENWDEDAVDPCSWTMVTCSPESLVIGLGIPSQNLSGSLSPSIGNLTNLQIVRFNNNSLTGAVPMSLANVTQLIFLFQFSLHSVTLSFNNLSGPVPRISCQNIQHCWKPSDLCNQVLNQTAMGHN</sequence>
<accession>A0ACC1BJ23</accession>
<protein>
    <submittedName>
        <fullName evidence="1">Uncharacterized protein</fullName>
    </submittedName>
</protein>
<gene>
    <name evidence="1" type="ORF">Patl1_21561</name>
</gene>
<proteinExistence type="predicted"/>
<keyword evidence="2" id="KW-1185">Reference proteome</keyword>
<reference evidence="2" key="1">
    <citation type="journal article" date="2023" name="G3 (Bethesda)">
        <title>Genome assembly and association tests identify interacting loci associated with vigor, precocity, and sex in interspecific pistachio rootstocks.</title>
        <authorList>
            <person name="Palmer W."/>
            <person name="Jacygrad E."/>
            <person name="Sagayaradj S."/>
            <person name="Cavanaugh K."/>
            <person name="Han R."/>
            <person name="Bertier L."/>
            <person name="Beede B."/>
            <person name="Kafkas S."/>
            <person name="Golino D."/>
            <person name="Preece J."/>
            <person name="Michelmore R."/>
        </authorList>
    </citation>
    <scope>NUCLEOTIDE SEQUENCE [LARGE SCALE GENOMIC DNA]</scope>
</reference>
<dbReference type="EMBL" id="CM047900">
    <property type="protein sequence ID" value="KAJ0098858.1"/>
    <property type="molecule type" value="Genomic_DNA"/>
</dbReference>
<organism evidence="1 2">
    <name type="scientific">Pistacia atlantica</name>
    <dbReference type="NCBI Taxonomy" id="434234"/>
    <lineage>
        <taxon>Eukaryota</taxon>
        <taxon>Viridiplantae</taxon>
        <taxon>Streptophyta</taxon>
        <taxon>Embryophyta</taxon>
        <taxon>Tracheophyta</taxon>
        <taxon>Spermatophyta</taxon>
        <taxon>Magnoliopsida</taxon>
        <taxon>eudicotyledons</taxon>
        <taxon>Gunneridae</taxon>
        <taxon>Pentapetalae</taxon>
        <taxon>rosids</taxon>
        <taxon>malvids</taxon>
        <taxon>Sapindales</taxon>
        <taxon>Anacardiaceae</taxon>
        <taxon>Pistacia</taxon>
    </lineage>
</organism>
<comment type="caution">
    <text evidence="1">The sequence shown here is derived from an EMBL/GenBank/DDBJ whole genome shotgun (WGS) entry which is preliminary data.</text>
</comment>
<name>A0ACC1BJ23_9ROSI</name>
<evidence type="ECO:0000313" key="2">
    <source>
        <dbReference type="Proteomes" id="UP001164250"/>
    </source>
</evidence>
<evidence type="ECO:0000313" key="1">
    <source>
        <dbReference type="EMBL" id="KAJ0098858.1"/>
    </source>
</evidence>